<dbReference type="SUPFAM" id="SSF53649">
    <property type="entry name" value="Alkaline phosphatase-like"/>
    <property type="match status" value="1"/>
</dbReference>
<dbReference type="Pfam" id="PF00884">
    <property type="entry name" value="Sulfatase"/>
    <property type="match status" value="1"/>
</dbReference>
<reference evidence="3" key="2">
    <citation type="submission" date="2020-02" db="EMBL/GenBank/DDBJ databases">
        <title>Identification and distribution of gene clusters putatively required for synthesis of sphingolipid metabolism inhibitors in phylogenetically diverse species of the filamentous fungus Fusarium.</title>
        <authorList>
            <person name="Kim H.-S."/>
            <person name="Busman M."/>
            <person name="Brown D.W."/>
            <person name="Divon H."/>
            <person name="Uhlig S."/>
            <person name="Proctor R.H."/>
        </authorList>
    </citation>
    <scope>NUCLEOTIDE SEQUENCE</scope>
    <source>
        <strain evidence="3">NRRL 25174</strain>
    </source>
</reference>
<dbReference type="EMBL" id="PVQB02000992">
    <property type="protein sequence ID" value="KAF4332720.1"/>
    <property type="molecule type" value="Genomic_DNA"/>
</dbReference>
<evidence type="ECO:0000313" key="4">
    <source>
        <dbReference type="Proteomes" id="UP000730481"/>
    </source>
</evidence>
<evidence type="ECO:0000313" key="3">
    <source>
        <dbReference type="EMBL" id="KAF4332720.1"/>
    </source>
</evidence>
<dbReference type="InterPro" id="IPR017850">
    <property type="entry name" value="Alkaline_phosphatase_core_sf"/>
</dbReference>
<reference evidence="3" key="1">
    <citation type="journal article" date="2017" name="Mycologia">
        <title>Fusarium algeriense, sp. nov., a novel toxigenic crown rot pathogen of durum wheat from Algeria is nested in the Fusarium burgessii species complex.</title>
        <authorList>
            <person name="Laraba I."/>
            <person name="Keddad A."/>
            <person name="Boureghda H."/>
            <person name="Abdallah N."/>
            <person name="Vaughan M.M."/>
            <person name="Proctor R.H."/>
            <person name="Busman M."/>
            <person name="O'Donnell K."/>
        </authorList>
    </citation>
    <scope>NUCLEOTIDE SEQUENCE</scope>
    <source>
        <strain evidence="3">NRRL 25174</strain>
    </source>
</reference>
<sequence>MIMTDDQDRLLGSTDYQKSLHREFFDKGVELVNHFVTVAQCCPSRTVFLHGQHAHNTNVTHVVAPGGNYQKFWVSGESNDYLALWMQKTGYNTNYLGKFLNGYNTLLFPNAPPGFDHAELLVDPYTYSFGNVVLSKNGEQPMHYPGYHQTDVLRIKAIHWLNELLDNERGRGQFEVYDN</sequence>
<comment type="caution">
    <text evidence="3">The sequence shown here is derived from an EMBL/GenBank/DDBJ whole genome shotgun (WGS) entry which is preliminary data.</text>
</comment>
<dbReference type="PANTHER" id="PTHR43108">
    <property type="entry name" value="N-ACETYLGLUCOSAMINE-6-SULFATASE FAMILY MEMBER"/>
    <property type="match status" value="1"/>
</dbReference>
<dbReference type="AlphaFoldDB" id="A0A9P5A5M6"/>
<dbReference type="Gene3D" id="3.40.720.10">
    <property type="entry name" value="Alkaline Phosphatase, subunit A"/>
    <property type="match status" value="1"/>
</dbReference>
<dbReference type="PANTHER" id="PTHR43108:SF8">
    <property type="entry name" value="SD21168P"/>
    <property type="match status" value="1"/>
</dbReference>
<proteinExistence type="inferred from homology"/>
<protein>
    <submittedName>
        <fullName evidence="3">Arylsulfatase</fullName>
    </submittedName>
</protein>
<dbReference type="GO" id="GO:0005539">
    <property type="term" value="F:glycosaminoglycan binding"/>
    <property type="evidence" value="ECO:0007669"/>
    <property type="project" value="TreeGrafter"/>
</dbReference>
<comment type="similarity">
    <text evidence="1">Belongs to the sulfatase family.</text>
</comment>
<keyword evidence="4" id="KW-1185">Reference proteome</keyword>
<dbReference type="InterPro" id="IPR000917">
    <property type="entry name" value="Sulfatase_N"/>
</dbReference>
<name>A0A9P5A5M6_9HYPO</name>
<evidence type="ECO:0000256" key="1">
    <source>
        <dbReference type="ARBA" id="ARBA00008779"/>
    </source>
</evidence>
<gene>
    <name evidence="3" type="ORF">FBEOM_13482</name>
</gene>
<dbReference type="Proteomes" id="UP000730481">
    <property type="component" value="Unassembled WGS sequence"/>
</dbReference>
<dbReference type="GO" id="GO:0008449">
    <property type="term" value="F:N-acetylglucosamine-6-sulfatase activity"/>
    <property type="evidence" value="ECO:0007669"/>
    <property type="project" value="TreeGrafter"/>
</dbReference>
<evidence type="ECO:0000259" key="2">
    <source>
        <dbReference type="Pfam" id="PF00884"/>
    </source>
</evidence>
<dbReference type="OrthoDB" id="96314at2759"/>
<accession>A0A9P5A5M6</accession>
<organism evidence="3 4">
    <name type="scientific">Fusarium beomiforme</name>
    <dbReference type="NCBI Taxonomy" id="44412"/>
    <lineage>
        <taxon>Eukaryota</taxon>
        <taxon>Fungi</taxon>
        <taxon>Dikarya</taxon>
        <taxon>Ascomycota</taxon>
        <taxon>Pezizomycotina</taxon>
        <taxon>Sordariomycetes</taxon>
        <taxon>Hypocreomycetidae</taxon>
        <taxon>Hypocreales</taxon>
        <taxon>Nectriaceae</taxon>
        <taxon>Fusarium</taxon>
        <taxon>Fusarium burgessii species complex</taxon>
    </lineage>
</organism>
<feature type="domain" description="Sulfatase N-terminal" evidence="2">
    <location>
        <begin position="25"/>
        <end position="105"/>
    </location>
</feature>